<gene>
    <name evidence="1" type="ORF">BDM02DRAFT_3189690</name>
</gene>
<reference evidence="1" key="2">
    <citation type="journal article" date="2020" name="Nat. Commun.">
        <title>Large-scale genome sequencing of mycorrhizal fungi provides insights into the early evolution of symbiotic traits.</title>
        <authorList>
            <person name="Miyauchi S."/>
            <person name="Kiss E."/>
            <person name="Kuo A."/>
            <person name="Drula E."/>
            <person name="Kohler A."/>
            <person name="Sanchez-Garcia M."/>
            <person name="Morin E."/>
            <person name="Andreopoulos B."/>
            <person name="Barry K.W."/>
            <person name="Bonito G."/>
            <person name="Buee M."/>
            <person name="Carver A."/>
            <person name="Chen C."/>
            <person name="Cichocki N."/>
            <person name="Clum A."/>
            <person name="Culley D."/>
            <person name="Crous P.W."/>
            <person name="Fauchery L."/>
            <person name="Girlanda M."/>
            <person name="Hayes R.D."/>
            <person name="Keri Z."/>
            <person name="LaButti K."/>
            <person name="Lipzen A."/>
            <person name="Lombard V."/>
            <person name="Magnuson J."/>
            <person name="Maillard F."/>
            <person name="Murat C."/>
            <person name="Nolan M."/>
            <person name="Ohm R.A."/>
            <person name="Pangilinan J."/>
            <person name="Pereira M.F."/>
            <person name="Perotto S."/>
            <person name="Peter M."/>
            <person name="Pfister S."/>
            <person name="Riley R."/>
            <person name="Sitrit Y."/>
            <person name="Stielow J.B."/>
            <person name="Szollosi G."/>
            <person name="Zifcakova L."/>
            <person name="Stursova M."/>
            <person name="Spatafora J.W."/>
            <person name="Tedersoo L."/>
            <person name="Vaario L.M."/>
            <person name="Yamada A."/>
            <person name="Yan M."/>
            <person name="Wang P."/>
            <person name="Xu J."/>
            <person name="Bruns T."/>
            <person name="Baldrian P."/>
            <person name="Vilgalys R."/>
            <person name="Dunand C."/>
            <person name="Henrissat B."/>
            <person name="Grigoriev I.V."/>
            <person name="Hibbett D."/>
            <person name="Nagy L.G."/>
            <person name="Martin F.M."/>
        </authorList>
    </citation>
    <scope>NUCLEOTIDE SEQUENCE</scope>
    <source>
        <strain evidence="1">P2</strain>
    </source>
</reference>
<name>A0ACB6Z7L6_THEGA</name>
<evidence type="ECO:0000313" key="2">
    <source>
        <dbReference type="Proteomes" id="UP000886501"/>
    </source>
</evidence>
<accession>A0ACB6Z7L6</accession>
<keyword evidence="2" id="KW-1185">Reference proteome</keyword>
<evidence type="ECO:0000313" key="1">
    <source>
        <dbReference type="EMBL" id="KAF9645494.1"/>
    </source>
</evidence>
<sequence length="401" mass="44229">MFQVLKSVYTFVTSSIQEFMMPTNKAVEVPSPLPVAPKRDKYTEDYYRDDMVVFEVQDVLFRVPKCLFEPSPGKFRPLLFDEEEDEESDEYEYVIPLPDLTAGEFRALIDFLLPYRCLNRKNPSLQYWINLLSISTKYELDSIRPLAIEGIDRYRPEIDPVKKYALGAKYMIKEWEASSFKILCRRPDPLTVEDAKKLGVVIVTEVFRERERICLTIAPDRKSGPSKTSRSDAASTTSAVTKPTASSTAMTSASPNNTTAKSTSPKVKLGLLEEQNILANLQPAPTKPNNGHSTSVGSLSAPPQPPFSPSAFGKTAQAPSIQQSESNSADVFLGFAEPGDSKKAAPSGPTSTISQGQGCTLFEGVNTPNPQSAVKPTETGKTPRESVLPISASKFTFMFKQ</sequence>
<proteinExistence type="predicted"/>
<dbReference type="EMBL" id="MU118089">
    <property type="protein sequence ID" value="KAF9645494.1"/>
    <property type="molecule type" value="Genomic_DNA"/>
</dbReference>
<protein>
    <submittedName>
        <fullName evidence="1">Uncharacterized protein</fullName>
    </submittedName>
</protein>
<organism evidence="1 2">
    <name type="scientific">Thelephora ganbajun</name>
    <name type="common">Ganba fungus</name>
    <dbReference type="NCBI Taxonomy" id="370292"/>
    <lineage>
        <taxon>Eukaryota</taxon>
        <taxon>Fungi</taxon>
        <taxon>Dikarya</taxon>
        <taxon>Basidiomycota</taxon>
        <taxon>Agaricomycotina</taxon>
        <taxon>Agaricomycetes</taxon>
        <taxon>Thelephorales</taxon>
        <taxon>Thelephoraceae</taxon>
        <taxon>Thelephora</taxon>
    </lineage>
</organism>
<comment type="caution">
    <text evidence="1">The sequence shown here is derived from an EMBL/GenBank/DDBJ whole genome shotgun (WGS) entry which is preliminary data.</text>
</comment>
<reference evidence="1" key="1">
    <citation type="submission" date="2019-10" db="EMBL/GenBank/DDBJ databases">
        <authorList>
            <consortium name="DOE Joint Genome Institute"/>
            <person name="Kuo A."/>
            <person name="Miyauchi S."/>
            <person name="Kiss E."/>
            <person name="Drula E."/>
            <person name="Kohler A."/>
            <person name="Sanchez-Garcia M."/>
            <person name="Andreopoulos B."/>
            <person name="Barry K.W."/>
            <person name="Bonito G."/>
            <person name="Buee M."/>
            <person name="Carver A."/>
            <person name="Chen C."/>
            <person name="Cichocki N."/>
            <person name="Clum A."/>
            <person name="Culley D."/>
            <person name="Crous P.W."/>
            <person name="Fauchery L."/>
            <person name="Girlanda M."/>
            <person name="Hayes R."/>
            <person name="Keri Z."/>
            <person name="Labutti K."/>
            <person name="Lipzen A."/>
            <person name="Lombard V."/>
            <person name="Magnuson J."/>
            <person name="Maillard F."/>
            <person name="Morin E."/>
            <person name="Murat C."/>
            <person name="Nolan M."/>
            <person name="Ohm R."/>
            <person name="Pangilinan J."/>
            <person name="Pereira M."/>
            <person name="Perotto S."/>
            <person name="Peter M."/>
            <person name="Riley R."/>
            <person name="Sitrit Y."/>
            <person name="Stielow B."/>
            <person name="Szollosi G."/>
            <person name="Zifcakova L."/>
            <person name="Stursova M."/>
            <person name="Spatafora J.W."/>
            <person name="Tedersoo L."/>
            <person name="Vaario L.-M."/>
            <person name="Yamada A."/>
            <person name="Yan M."/>
            <person name="Wang P."/>
            <person name="Xu J."/>
            <person name="Bruns T."/>
            <person name="Baldrian P."/>
            <person name="Vilgalys R."/>
            <person name="Henrissat B."/>
            <person name="Grigoriev I.V."/>
            <person name="Hibbett D."/>
            <person name="Nagy L.G."/>
            <person name="Martin F.M."/>
        </authorList>
    </citation>
    <scope>NUCLEOTIDE SEQUENCE</scope>
    <source>
        <strain evidence="1">P2</strain>
    </source>
</reference>
<dbReference type="Proteomes" id="UP000886501">
    <property type="component" value="Unassembled WGS sequence"/>
</dbReference>